<reference evidence="15" key="1">
    <citation type="submission" date="2025-08" db="UniProtKB">
        <authorList>
            <consortium name="RefSeq"/>
        </authorList>
    </citation>
    <scope>IDENTIFICATION</scope>
</reference>
<organism evidence="14 15">
    <name type="scientific">Diaphorina citri</name>
    <name type="common">Asian citrus psyllid</name>
    <dbReference type="NCBI Taxonomy" id="121845"/>
    <lineage>
        <taxon>Eukaryota</taxon>
        <taxon>Metazoa</taxon>
        <taxon>Ecdysozoa</taxon>
        <taxon>Arthropoda</taxon>
        <taxon>Hexapoda</taxon>
        <taxon>Insecta</taxon>
        <taxon>Pterygota</taxon>
        <taxon>Neoptera</taxon>
        <taxon>Paraneoptera</taxon>
        <taxon>Hemiptera</taxon>
        <taxon>Sternorrhyncha</taxon>
        <taxon>Psylloidea</taxon>
        <taxon>Psyllidae</taxon>
        <taxon>Diaphorininae</taxon>
        <taxon>Diaphorina</taxon>
    </lineage>
</organism>
<evidence type="ECO:0000256" key="9">
    <source>
        <dbReference type="ARBA" id="ARBA00023187"/>
    </source>
</evidence>
<dbReference type="RefSeq" id="XP_026676328.1">
    <property type="nucleotide sequence ID" value="XM_026820527.1"/>
</dbReference>
<evidence type="ECO:0000256" key="6">
    <source>
        <dbReference type="ARBA" id="ARBA00022843"/>
    </source>
</evidence>
<comment type="subcellular location">
    <subcellularLocation>
        <location evidence="1">Nucleus</location>
    </subcellularLocation>
</comment>
<dbReference type="GO" id="GO:0031047">
    <property type="term" value="P:regulatory ncRNA-mediated gene silencing"/>
    <property type="evidence" value="ECO:0007669"/>
    <property type="project" value="UniProtKB-KW"/>
</dbReference>
<dbReference type="KEGG" id="dci:103505351"/>
<keyword evidence="6" id="KW-0832">Ubl conjugation</keyword>
<dbReference type="SUPFAM" id="SSF49879">
    <property type="entry name" value="SMAD/FHA domain"/>
    <property type="match status" value="1"/>
</dbReference>
<dbReference type="FunFam" id="2.60.200.20:FF:000008">
    <property type="entry name" value="smad nuclear-interacting protein 1"/>
    <property type="match status" value="1"/>
</dbReference>
<feature type="compositionally biased region" description="Basic residues" evidence="12">
    <location>
        <begin position="19"/>
        <end position="40"/>
    </location>
</feature>
<evidence type="ECO:0000256" key="3">
    <source>
        <dbReference type="ARBA" id="ARBA00022553"/>
    </source>
</evidence>
<evidence type="ECO:0000313" key="14">
    <source>
        <dbReference type="Proteomes" id="UP000079169"/>
    </source>
</evidence>
<dbReference type="GO" id="GO:0006397">
    <property type="term" value="P:mRNA processing"/>
    <property type="evidence" value="ECO:0007669"/>
    <property type="project" value="UniProtKB-KW"/>
</dbReference>
<keyword evidence="5" id="KW-0747">Spliceosome</keyword>
<feature type="compositionally biased region" description="Basic and acidic residues" evidence="12">
    <location>
        <begin position="103"/>
        <end position="117"/>
    </location>
</feature>
<dbReference type="GO" id="GO:0008380">
    <property type="term" value="P:RNA splicing"/>
    <property type="evidence" value="ECO:0007669"/>
    <property type="project" value="UniProtKB-KW"/>
</dbReference>
<feature type="compositionally biased region" description="Basic residues" evidence="12">
    <location>
        <begin position="83"/>
        <end position="94"/>
    </location>
</feature>
<name>A0A3Q0INV3_DIACI</name>
<dbReference type="InterPro" id="IPR050923">
    <property type="entry name" value="Cell_Proc_Reg/RNA_Proc"/>
</dbReference>
<dbReference type="InterPro" id="IPR000253">
    <property type="entry name" value="FHA_dom"/>
</dbReference>
<protein>
    <submittedName>
        <fullName evidence="15">Smad nuclear-interacting protein 1</fullName>
    </submittedName>
</protein>
<dbReference type="GeneID" id="103505351"/>
<proteinExistence type="predicted"/>
<feature type="compositionally biased region" description="Basic and acidic residues" evidence="12">
    <location>
        <begin position="216"/>
        <end position="229"/>
    </location>
</feature>
<comment type="function">
    <text evidence="11">Required for pre-mRNA splicing as component of the spliceosome. As a component of the minor spliceosome, involved in the splicing of U12-type introns in pre-mRNAs. Down-regulates NF-kappa-B signaling by competing with RELA for CREBBP/EP300 binding. Involved in the microRNA (miRNA) biogenesis. May be involved in cyclin-D1/CCND1 mRNA stability through the SNARP complex which associates with both the 3'end of the CCND1 gene and its mRNA.</text>
</comment>
<feature type="domain" description="FHA" evidence="13">
    <location>
        <begin position="333"/>
        <end position="396"/>
    </location>
</feature>
<keyword evidence="2" id="KW-1017">Isopeptide bond</keyword>
<dbReference type="STRING" id="121845.A0A3Q0INV3"/>
<evidence type="ECO:0000256" key="4">
    <source>
        <dbReference type="ARBA" id="ARBA00022664"/>
    </source>
</evidence>
<dbReference type="GO" id="GO:0005681">
    <property type="term" value="C:spliceosomal complex"/>
    <property type="evidence" value="ECO:0007669"/>
    <property type="project" value="UniProtKB-KW"/>
</dbReference>
<feature type="region of interest" description="Disordered" evidence="12">
    <location>
        <begin position="1"/>
        <end position="286"/>
    </location>
</feature>
<keyword evidence="7" id="KW-0175">Coiled coil</keyword>
<dbReference type="Pfam" id="PF00498">
    <property type="entry name" value="FHA"/>
    <property type="match status" value="1"/>
</dbReference>
<sequence length="438" mass="51652">MLTVEADAAALSTVLHQTVLKKHKKAHSKHESRHKKKVKKEKSDSSDSESDSSSDSEYEKKSKKKKSKKEAPSSSSSESEVKKVKRSHHKKKSKYYPSDLEAVENKIKEEPTEEEKPRHHHHHHHRHRHHHKQERTELSDRHNLQENQRPRHEKPHSSDKHRHSSKTEPSERETKRNRQSHDDEETNERRHHDRNNRTHDNRHDERNSRQQNNERGSQDRRSNQSHDRPQSSSNSHHRDRGPKKPFCDASDEYEWGRKDANNEDNKNNAQQPKQKPDFGLSGKLTEDTNTYNGVVIKYSEPPDARKPKRRWRLYPFKGDTQLPVLHIHRQSAFLMGRDRKVADIPVDHPSCSKQHAALQYRLTDYTREDGSKGKRIRLYIIDLESANGTFVNNKKIDPKRYVELLEKDVIKFGFSSREYVLLHEHSKDSDYDDDVQDD</sequence>
<keyword evidence="8" id="KW-0943">RNA-mediated gene silencing</keyword>
<evidence type="ECO:0000256" key="12">
    <source>
        <dbReference type="SAM" id="MobiDB-lite"/>
    </source>
</evidence>
<feature type="compositionally biased region" description="Basic and acidic residues" evidence="12">
    <location>
        <begin position="134"/>
        <end position="158"/>
    </location>
</feature>
<dbReference type="Proteomes" id="UP000079169">
    <property type="component" value="Unplaced"/>
</dbReference>
<dbReference type="SMART" id="SM00240">
    <property type="entry name" value="FHA"/>
    <property type="match status" value="1"/>
</dbReference>
<evidence type="ECO:0000256" key="5">
    <source>
        <dbReference type="ARBA" id="ARBA00022728"/>
    </source>
</evidence>
<dbReference type="CDD" id="cd22718">
    <property type="entry name" value="FHA_SNIP1"/>
    <property type="match status" value="1"/>
</dbReference>
<feature type="compositionally biased region" description="Acidic residues" evidence="12">
    <location>
        <begin position="46"/>
        <end position="56"/>
    </location>
</feature>
<keyword evidence="9" id="KW-0508">mRNA splicing</keyword>
<evidence type="ECO:0000256" key="10">
    <source>
        <dbReference type="ARBA" id="ARBA00023242"/>
    </source>
</evidence>
<evidence type="ECO:0000256" key="8">
    <source>
        <dbReference type="ARBA" id="ARBA00023158"/>
    </source>
</evidence>
<dbReference type="Gene3D" id="2.60.200.20">
    <property type="match status" value="1"/>
</dbReference>
<feature type="compositionally biased region" description="Basic and acidic residues" evidence="12">
    <location>
        <begin position="254"/>
        <end position="266"/>
    </location>
</feature>
<keyword evidence="4" id="KW-0507">mRNA processing</keyword>
<evidence type="ECO:0000313" key="15">
    <source>
        <dbReference type="RefSeq" id="XP_026676328.1"/>
    </source>
</evidence>
<dbReference type="PANTHER" id="PTHR23308">
    <property type="entry name" value="NUCLEAR INHIBITOR OF PROTEIN PHOSPHATASE-1"/>
    <property type="match status" value="1"/>
</dbReference>
<evidence type="ECO:0000259" key="13">
    <source>
        <dbReference type="PROSITE" id="PS50006"/>
    </source>
</evidence>
<feature type="compositionally biased region" description="Basic and acidic residues" evidence="12">
    <location>
        <begin position="165"/>
        <end position="208"/>
    </location>
</feature>
<evidence type="ECO:0000256" key="1">
    <source>
        <dbReference type="ARBA" id="ARBA00004123"/>
    </source>
</evidence>
<dbReference type="InterPro" id="IPR008984">
    <property type="entry name" value="SMAD_FHA_dom_sf"/>
</dbReference>
<accession>A0A3Q0INV3</accession>
<keyword evidence="3" id="KW-0597">Phosphoprotein</keyword>
<evidence type="ECO:0000256" key="11">
    <source>
        <dbReference type="ARBA" id="ARBA00055964"/>
    </source>
</evidence>
<evidence type="ECO:0000256" key="2">
    <source>
        <dbReference type="ARBA" id="ARBA00022499"/>
    </source>
</evidence>
<keyword evidence="10" id="KW-0539">Nucleus</keyword>
<dbReference type="PaxDb" id="121845-A0A3Q0INV3"/>
<feature type="compositionally biased region" description="Basic residues" evidence="12">
    <location>
        <begin position="118"/>
        <end position="133"/>
    </location>
</feature>
<evidence type="ECO:0000256" key="7">
    <source>
        <dbReference type="ARBA" id="ARBA00023054"/>
    </source>
</evidence>
<dbReference type="AlphaFoldDB" id="A0A3Q0INV3"/>
<gene>
    <name evidence="15" type="primary">LOC103505351</name>
</gene>
<dbReference type="PROSITE" id="PS50006">
    <property type="entry name" value="FHA_DOMAIN"/>
    <property type="match status" value="1"/>
</dbReference>
<keyword evidence="14" id="KW-1185">Reference proteome</keyword>